<dbReference type="AlphaFoldDB" id="A0A6G0VWY5"/>
<sequence>MIAAPSMTYHKTLYKVNDGFKYILNLIDTFSKYVWSVPLKTKTGLEVANAFTQIFKYDVPKNLHVDKGKEFCNRYLKQILNKYYNITMYSTGTDKKASIIEHFNRKLGDK</sequence>
<dbReference type="GO" id="GO:0015074">
    <property type="term" value="P:DNA integration"/>
    <property type="evidence" value="ECO:0007669"/>
    <property type="project" value="InterPro"/>
</dbReference>
<dbReference type="GO" id="GO:0003676">
    <property type="term" value="F:nucleic acid binding"/>
    <property type="evidence" value="ECO:0007669"/>
    <property type="project" value="InterPro"/>
</dbReference>
<feature type="domain" description="Integrase catalytic" evidence="1">
    <location>
        <begin position="1"/>
        <end position="110"/>
    </location>
</feature>
<dbReference type="EMBL" id="VUJU01011751">
    <property type="protein sequence ID" value="KAF0710047.1"/>
    <property type="molecule type" value="Genomic_DNA"/>
</dbReference>
<dbReference type="Pfam" id="PF00665">
    <property type="entry name" value="rve"/>
    <property type="match status" value="1"/>
</dbReference>
<dbReference type="Proteomes" id="UP000478052">
    <property type="component" value="Unassembled WGS sequence"/>
</dbReference>
<organism evidence="2 3">
    <name type="scientific">Aphis craccivora</name>
    <name type="common">Cowpea aphid</name>
    <dbReference type="NCBI Taxonomy" id="307492"/>
    <lineage>
        <taxon>Eukaryota</taxon>
        <taxon>Metazoa</taxon>
        <taxon>Ecdysozoa</taxon>
        <taxon>Arthropoda</taxon>
        <taxon>Hexapoda</taxon>
        <taxon>Insecta</taxon>
        <taxon>Pterygota</taxon>
        <taxon>Neoptera</taxon>
        <taxon>Paraneoptera</taxon>
        <taxon>Hemiptera</taxon>
        <taxon>Sternorrhyncha</taxon>
        <taxon>Aphidomorpha</taxon>
        <taxon>Aphidoidea</taxon>
        <taxon>Aphididae</taxon>
        <taxon>Aphidini</taxon>
        <taxon>Aphis</taxon>
        <taxon>Aphis</taxon>
    </lineage>
</organism>
<keyword evidence="3" id="KW-1185">Reference proteome</keyword>
<name>A0A6G0VWY5_APHCR</name>
<protein>
    <submittedName>
        <fullName evidence="2">Integrase catalytic domain-containing protein</fullName>
    </submittedName>
</protein>
<evidence type="ECO:0000313" key="3">
    <source>
        <dbReference type="Proteomes" id="UP000478052"/>
    </source>
</evidence>
<reference evidence="2 3" key="1">
    <citation type="submission" date="2019-08" db="EMBL/GenBank/DDBJ databases">
        <title>Whole genome of Aphis craccivora.</title>
        <authorList>
            <person name="Voronova N.V."/>
            <person name="Shulinski R.S."/>
            <person name="Bandarenka Y.V."/>
            <person name="Zhorov D.G."/>
            <person name="Warner D."/>
        </authorList>
    </citation>
    <scope>NUCLEOTIDE SEQUENCE [LARGE SCALE GENOMIC DNA]</scope>
    <source>
        <strain evidence="2">180601</strain>
        <tissue evidence="2">Whole Body</tissue>
    </source>
</reference>
<gene>
    <name evidence="2" type="ORF">FWK35_00034483</name>
</gene>
<dbReference type="InterPro" id="IPR036397">
    <property type="entry name" value="RNaseH_sf"/>
</dbReference>
<accession>A0A6G0VWY5</accession>
<dbReference type="SUPFAM" id="SSF53098">
    <property type="entry name" value="Ribonuclease H-like"/>
    <property type="match status" value="1"/>
</dbReference>
<dbReference type="PROSITE" id="PS50994">
    <property type="entry name" value="INTEGRASE"/>
    <property type="match status" value="1"/>
</dbReference>
<evidence type="ECO:0000313" key="2">
    <source>
        <dbReference type="EMBL" id="KAF0710047.1"/>
    </source>
</evidence>
<dbReference type="PANTHER" id="PTHR46585:SF1">
    <property type="entry name" value="CHROMO DOMAIN-CONTAINING PROTEIN"/>
    <property type="match status" value="1"/>
</dbReference>
<dbReference type="InterPro" id="IPR012337">
    <property type="entry name" value="RNaseH-like_sf"/>
</dbReference>
<dbReference type="OrthoDB" id="6618058at2759"/>
<dbReference type="InterPro" id="IPR001584">
    <property type="entry name" value="Integrase_cat-core"/>
</dbReference>
<dbReference type="Gene3D" id="3.30.420.10">
    <property type="entry name" value="Ribonuclease H-like superfamily/Ribonuclease H"/>
    <property type="match status" value="1"/>
</dbReference>
<dbReference type="PANTHER" id="PTHR46585">
    <property type="entry name" value="INTEGRASE CORE DOMAIN CONTAINING PROTEIN"/>
    <property type="match status" value="1"/>
</dbReference>
<proteinExistence type="predicted"/>
<evidence type="ECO:0000259" key="1">
    <source>
        <dbReference type="PROSITE" id="PS50994"/>
    </source>
</evidence>
<comment type="caution">
    <text evidence="2">The sequence shown here is derived from an EMBL/GenBank/DDBJ whole genome shotgun (WGS) entry which is preliminary data.</text>
</comment>